<dbReference type="PIRSF" id="PIRSF006621">
    <property type="entry name" value="Dus"/>
    <property type="match status" value="1"/>
</dbReference>
<keyword evidence="7" id="KW-0547">Nucleotide-binding</keyword>
<evidence type="ECO:0000256" key="5">
    <source>
        <dbReference type="PIRNR" id="PIRNR006621"/>
    </source>
</evidence>
<evidence type="ECO:0000313" key="9">
    <source>
        <dbReference type="EMBL" id="WED67143.1"/>
    </source>
</evidence>
<dbReference type="SUPFAM" id="SSF51395">
    <property type="entry name" value="FMN-linked oxidoreductases"/>
    <property type="match status" value="1"/>
</dbReference>
<evidence type="ECO:0000256" key="2">
    <source>
        <dbReference type="ARBA" id="ARBA00022643"/>
    </source>
</evidence>
<feature type="binding site" evidence="7">
    <location>
        <position position="143"/>
    </location>
    <ligand>
        <name>FMN</name>
        <dbReference type="ChEBI" id="CHEBI:58210"/>
    </ligand>
</feature>
<dbReference type="Pfam" id="PF01207">
    <property type="entry name" value="Dus"/>
    <property type="match status" value="1"/>
</dbReference>
<keyword evidence="4 5" id="KW-0560">Oxidoreductase</keyword>
<comment type="similarity">
    <text evidence="5">Belongs to the dus family.</text>
</comment>
<evidence type="ECO:0000256" key="7">
    <source>
        <dbReference type="PIRSR" id="PIRSR006621-2"/>
    </source>
</evidence>
<feature type="domain" description="DUS-like FMN-binding" evidence="8">
    <location>
        <begin position="17"/>
        <end position="242"/>
    </location>
</feature>
<feature type="binding site" evidence="7">
    <location>
        <begin position="227"/>
        <end position="228"/>
    </location>
    <ligand>
        <name>FMN</name>
        <dbReference type="ChEBI" id="CHEBI:58210"/>
    </ligand>
</feature>
<reference evidence="9" key="1">
    <citation type="submission" date="2023-03" db="EMBL/GenBank/DDBJ databases">
        <title>Lomoglobus Profundus gen. nov., sp. nov., a novel member of the phylum Verrucomicrobia, isolated from deep-marine sediment of South China Sea.</title>
        <authorList>
            <person name="Ahmad T."/>
            <person name="Ishaq S.E."/>
            <person name="Wang F."/>
        </authorList>
    </citation>
    <scope>NUCLEOTIDE SEQUENCE</scope>
    <source>
        <strain evidence="9">LMO-M01</strain>
    </source>
</reference>
<accession>A0AAF0CSC7</accession>
<dbReference type="PANTHER" id="PTHR45846">
    <property type="entry name" value="TRNA-DIHYDROURIDINE(47) SYNTHASE [NAD(P)(+)]-LIKE"/>
    <property type="match status" value="1"/>
</dbReference>
<keyword evidence="3 5" id="KW-0819">tRNA processing</keyword>
<comment type="function">
    <text evidence="5">Catalyzes the synthesis of 5,6-dihydrouridine (D), a modified base found in the D-loop of most tRNAs, via the reduction of the C5-C6 double bond in target uridines.</text>
</comment>
<evidence type="ECO:0000313" key="10">
    <source>
        <dbReference type="Proteomes" id="UP001218638"/>
    </source>
</evidence>
<dbReference type="EMBL" id="CP119075">
    <property type="protein sequence ID" value="WED67143.1"/>
    <property type="molecule type" value="Genomic_DNA"/>
</dbReference>
<dbReference type="CDD" id="cd02801">
    <property type="entry name" value="DUS_like_FMN"/>
    <property type="match status" value="1"/>
</dbReference>
<dbReference type="InterPro" id="IPR035587">
    <property type="entry name" value="DUS-like_FMN-bd"/>
</dbReference>
<feature type="active site" description="Proton donor" evidence="6">
    <location>
        <position position="104"/>
    </location>
</feature>
<dbReference type="InterPro" id="IPR013785">
    <property type="entry name" value="Aldolase_TIM"/>
</dbReference>
<dbReference type="GO" id="GO:0017150">
    <property type="term" value="F:tRNA dihydrouridine synthase activity"/>
    <property type="evidence" value="ECO:0007669"/>
    <property type="project" value="InterPro"/>
</dbReference>
<comment type="cofactor">
    <cofactor evidence="5 7">
        <name>FMN</name>
        <dbReference type="ChEBI" id="CHEBI:58210"/>
    </cofactor>
</comment>
<evidence type="ECO:0000256" key="4">
    <source>
        <dbReference type="ARBA" id="ARBA00023002"/>
    </source>
</evidence>
<dbReference type="PANTHER" id="PTHR45846:SF1">
    <property type="entry name" value="TRNA-DIHYDROURIDINE(47) SYNTHASE [NAD(P)(+)]-LIKE"/>
    <property type="match status" value="1"/>
</dbReference>
<dbReference type="GO" id="GO:0003723">
    <property type="term" value="F:RNA binding"/>
    <property type="evidence" value="ECO:0007669"/>
    <property type="project" value="TreeGrafter"/>
</dbReference>
<keyword evidence="10" id="KW-1185">Reference proteome</keyword>
<dbReference type="KEGG" id="slom:PXH66_09795"/>
<dbReference type="GO" id="GO:0050660">
    <property type="term" value="F:flavin adenine dinucleotide binding"/>
    <property type="evidence" value="ECO:0007669"/>
    <property type="project" value="InterPro"/>
</dbReference>
<evidence type="ECO:0000256" key="1">
    <source>
        <dbReference type="ARBA" id="ARBA00022630"/>
    </source>
</evidence>
<name>A0AAF0CSC7_9BACT</name>
<gene>
    <name evidence="9" type="ORF">PXH66_09795</name>
</gene>
<proteinExistence type="inferred from homology"/>
<dbReference type="InterPro" id="IPR001269">
    <property type="entry name" value="DUS_fam"/>
</dbReference>
<evidence type="ECO:0000256" key="6">
    <source>
        <dbReference type="PIRSR" id="PIRSR006621-1"/>
    </source>
</evidence>
<protein>
    <recommendedName>
        <fullName evidence="5">tRNA-dihydrouridine synthase</fullName>
        <ecNumber evidence="5">1.3.1.-</ecNumber>
    </recommendedName>
</protein>
<sequence>MLPLPAPILPHQPLTALAPMQDVTTLAFMNVVAGFGAPDYFVTEFFRVHDTSRLEKHIVRSIDENETGRPVFAQLIGESIPHLERTVEALLAHPIAGIDLNLGCPAPKVYKKNVGGGLLRDPTRVNEILRALRAACPGLFTVKMRIGFDDTAPYEAVLDAVAEHGVDMLAVHGRTVKEGYRSEVHYDMIARAVERVPCPVLANGNVTSAASAHRIVEQTGAAGVMIGRHAIRNPWIFRQCRELFAHQPVTAVKLADVYDYTETLFHATKTPETPELAHVNRMKKFLNFVGQGVDPQGAFLYDMRRTTSQATLFEVCRRHLLNDPEKPFADEPYPGVIARPNCETTVGVGGCSLDSVTA</sequence>
<keyword evidence="1 5" id="KW-0285">Flavoprotein</keyword>
<dbReference type="AlphaFoldDB" id="A0AAF0CSC7"/>
<feature type="binding site" evidence="7">
    <location>
        <position position="172"/>
    </location>
    <ligand>
        <name>FMN</name>
        <dbReference type="ChEBI" id="CHEBI:58210"/>
    </ligand>
</feature>
<dbReference type="Proteomes" id="UP001218638">
    <property type="component" value="Chromosome"/>
</dbReference>
<keyword evidence="2 5" id="KW-0288">FMN</keyword>
<organism evidence="9 10">
    <name type="scientific">Synoicihabitans lomoniglobus</name>
    <dbReference type="NCBI Taxonomy" id="2909285"/>
    <lineage>
        <taxon>Bacteria</taxon>
        <taxon>Pseudomonadati</taxon>
        <taxon>Verrucomicrobiota</taxon>
        <taxon>Opitutia</taxon>
        <taxon>Opitutales</taxon>
        <taxon>Opitutaceae</taxon>
        <taxon>Synoicihabitans</taxon>
    </lineage>
</organism>
<evidence type="ECO:0000256" key="3">
    <source>
        <dbReference type="ARBA" id="ARBA00022694"/>
    </source>
</evidence>
<feature type="binding site" evidence="7">
    <location>
        <position position="74"/>
    </location>
    <ligand>
        <name>FMN</name>
        <dbReference type="ChEBI" id="CHEBI:58210"/>
    </ligand>
</feature>
<evidence type="ECO:0000259" key="8">
    <source>
        <dbReference type="Pfam" id="PF01207"/>
    </source>
</evidence>
<dbReference type="EC" id="1.3.1.-" evidence="5"/>
<dbReference type="Gene3D" id="3.20.20.70">
    <property type="entry name" value="Aldolase class I"/>
    <property type="match status" value="1"/>
</dbReference>